<dbReference type="SMART" id="SM00209">
    <property type="entry name" value="TSP1"/>
    <property type="match status" value="1"/>
</dbReference>
<dbReference type="Pfam" id="PF23106">
    <property type="entry name" value="EGF_Teneurin"/>
    <property type="match status" value="1"/>
</dbReference>
<proteinExistence type="predicted"/>
<comment type="caution">
    <text evidence="4">The sequence shown here is derived from an EMBL/GenBank/DDBJ whole genome shotgun (WGS) entry which is preliminary data.</text>
</comment>
<keyword evidence="1" id="KW-0106">Calcium</keyword>
<evidence type="ECO:0000256" key="1">
    <source>
        <dbReference type="ARBA" id="ARBA00022837"/>
    </source>
</evidence>
<dbReference type="SUPFAM" id="SSF82895">
    <property type="entry name" value="TSP-1 type 1 repeat"/>
    <property type="match status" value="1"/>
</dbReference>
<dbReference type="AlphaFoldDB" id="A0AAD9IS78"/>
<dbReference type="Pfam" id="PF00090">
    <property type="entry name" value="TSP_1"/>
    <property type="match status" value="1"/>
</dbReference>
<dbReference type="PROSITE" id="PS01186">
    <property type="entry name" value="EGF_2"/>
    <property type="match status" value="1"/>
</dbReference>
<accession>A0AAD9IS78</accession>
<dbReference type="PROSITE" id="PS51233">
    <property type="entry name" value="VWFD"/>
    <property type="match status" value="1"/>
</dbReference>
<dbReference type="Gene3D" id="2.20.100.10">
    <property type="entry name" value="Thrombospondin type-1 (TSP1) repeat"/>
    <property type="match status" value="1"/>
</dbReference>
<dbReference type="InterPro" id="IPR001846">
    <property type="entry name" value="VWF_type-D"/>
</dbReference>
<dbReference type="InterPro" id="IPR000742">
    <property type="entry name" value="EGF"/>
</dbReference>
<protein>
    <recommendedName>
        <fullName evidence="3">VWFD domain-containing protein</fullName>
    </recommendedName>
</protein>
<dbReference type="Proteomes" id="UP001208570">
    <property type="component" value="Unassembled WGS sequence"/>
</dbReference>
<evidence type="ECO:0000313" key="4">
    <source>
        <dbReference type="EMBL" id="KAK2139996.1"/>
    </source>
</evidence>
<dbReference type="Pfam" id="PF00094">
    <property type="entry name" value="VWD"/>
    <property type="match status" value="1"/>
</dbReference>
<sequence length="434" mass="48502">MNQYDVYEDTGKHGIYFLFDSKKAKLKIQTDISHLWNVGVAVNDGGEITIIRTPQKEPITCNNPKRKRTKVTTDGSNILFIRTSSGVTVKVIHCGHYLNIYIEVPPNLYKNTAGLCGSFDDDKSNDFTIINQSFSESEFKTHYSFLNVTCINDCNGHGVCNKGSCLCDTGYLGEDCSLLSGTPPSNVQYLEPMFCDRAERPCRSVRLQADNIVTTSDVFCKVTIKHNNGSVYEIIHKGITQGFGIVTCRLPDIEHFTYNISLSNDGKIFKESDPSAPERIIGDSSQIWDECLKQNILKSRADTCVKEGKCYERKTGDVVCSREQHYGPWSQFGQCSKSCDYGIQIRTRICLKPICVGDLVQTNICNIVHCSKPSVITSTLELLNDYSRNNPAELCDSIQLRWKDKGNIISNVFLPGDIKIASGYPEAVSENVVR</sequence>
<evidence type="ECO:0000259" key="3">
    <source>
        <dbReference type="PROSITE" id="PS51233"/>
    </source>
</evidence>
<dbReference type="InterPro" id="IPR036383">
    <property type="entry name" value="TSP1_rpt_sf"/>
</dbReference>
<dbReference type="PROSITE" id="PS50092">
    <property type="entry name" value="TSP1"/>
    <property type="match status" value="1"/>
</dbReference>
<dbReference type="Gene3D" id="2.10.25.10">
    <property type="entry name" value="Laminin"/>
    <property type="match status" value="1"/>
</dbReference>
<evidence type="ECO:0000256" key="2">
    <source>
        <dbReference type="ARBA" id="ARBA00023180"/>
    </source>
</evidence>
<dbReference type="FunFam" id="2.10.25.10:FF:000001">
    <property type="entry name" value="Tenascin C"/>
    <property type="match status" value="1"/>
</dbReference>
<dbReference type="SUPFAM" id="SSF57196">
    <property type="entry name" value="EGF/Laminin"/>
    <property type="match status" value="1"/>
</dbReference>
<reference evidence="4" key="1">
    <citation type="journal article" date="2023" name="Mol. Biol. Evol.">
        <title>Third-Generation Sequencing Reveals the Adaptive Role of the Epigenome in Three Deep-Sea Polychaetes.</title>
        <authorList>
            <person name="Perez M."/>
            <person name="Aroh O."/>
            <person name="Sun Y."/>
            <person name="Lan Y."/>
            <person name="Juniper S.K."/>
            <person name="Young C.R."/>
            <person name="Angers B."/>
            <person name="Qian P.Y."/>
        </authorList>
    </citation>
    <scope>NUCLEOTIDE SEQUENCE</scope>
    <source>
        <strain evidence="4">P08H-3</strain>
    </source>
</reference>
<gene>
    <name evidence="4" type="ORF">LSH36_1520g00006</name>
</gene>
<dbReference type="EMBL" id="JAODUP010001519">
    <property type="protein sequence ID" value="KAK2139996.1"/>
    <property type="molecule type" value="Genomic_DNA"/>
</dbReference>
<name>A0AAD9IS78_9ANNE</name>
<dbReference type="InterPro" id="IPR000884">
    <property type="entry name" value="TSP1_rpt"/>
</dbReference>
<organism evidence="4 5">
    <name type="scientific">Paralvinella palmiformis</name>
    <dbReference type="NCBI Taxonomy" id="53620"/>
    <lineage>
        <taxon>Eukaryota</taxon>
        <taxon>Metazoa</taxon>
        <taxon>Spiralia</taxon>
        <taxon>Lophotrochozoa</taxon>
        <taxon>Annelida</taxon>
        <taxon>Polychaeta</taxon>
        <taxon>Sedentaria</taxon>
        <taxon>Canalipalpata</taxon>
        <taxon>Terebellida</taxon>
        <taxon>Terebelliformia</taxon>
        <taxon>Alvinellidae</taxon>
        <taxon>Paralvinella</taxon>
    </lineage>
</organism>
<keyword evidence="2" id="KW-0325">Glycoprotein</keyword>
<keyword evidence="5" id="KW-1185">Reference proteome</keyword>
<evidence type="ECO:0000313" key="5">
    <source>
        <dbReference type="Proteomes" id="UP001208570"/>
    </source>
</evidence>
<feature type="domain" description="VWFD" evidence="3">
    <location>
        <begin position="1"/>
        <end position="161"/>
    </location>
</feature>